<evidence type="ECO:0000313" key="1">
    <source>
        <dbReference type="EMBL" id="KAK8176857.1"/>
    </source>
</evidence>
<comment type="caution">
    <text evidence="1">The sequence shown here is derived from an EMBL/GenBank/DDBJ whole genome shotgun (WGS) entry which is preliminary data.</text>
</comment>
<accession>A0ABR1Y4S9</accession>
<reference evidence="1 2" key="1">
    <citation type="journal article" date="2022" name="G3 (Bethesda)">
        <title>Enemy or ally: a genomic approach to elucidate the lifestyle of Phyllosticta citrichinaensis.</title>
        <authorList>
            <person name="Buijs V.A."/>
            <person name="Groenewald J.Z."/>
            <person name="Haridas S."/>
            <person name="LaButti K.M."/>
            <person name="Lipzen A."/>
            <person name="Martin F.M."/>
            <person name="Barry K."/>
            <person name="Grigoriev I.V."/>
            <person name="Crous P.W."/>
            <person name="Seidl M.F."/>
        </authorList>
    </citation>
    <scope>NUCLEOTIDE SEQUENCE [LARGE SCALE GENOMIC DNA]</scope>
    <source>
        <strain evidence="1 2">CBS 129764</strain>
    </source>
</reference>
<gene>
    <name evidence="1" type="ORF">IWX90DRAFT_336</name>
</gene>
<name>A0ABR1Y4S9_9PEZI</name>
<proteinExistence type="predicted"/>
<dbReference type="Proteomes" id="UP001456524">
    <property type="component" value="Unassembled WGS sequence"/>
</dbReference>
<evidence type="ECO:0000313" key="2">
    <source>
        <dbReference type="Proteomes" id="UP001456524"/>
    </source>
</evidence>
<protein>
    <submittedName>
        <fullName evidence="1">Uncharacterized protein</fullName>
    </submittedName>
</protein>
<organism evidence="1 2">
    <name type="scientific">Phyllosticta citrichinensis</name>
    <dbReference type="NCBI Taxonomy" id="1130410"/>
    <lineage>
        <taxon>Eukaryota</taxon>
        <taxon>Fungi</taxon>
        <taxon>Dikarya</taxon>
        <taxon>Ascomycota</taxon>
        <taxon>Pezizomycotina</taxon>
        <taxon>Dothideomycetes</taxon>
        <taxon>Dothideomycetes incertae sedis</taxon>
        <taxon>Botryosphaeriales</taxon>
        <taxon>Phyllostictaceae</taxon>
        <taxon>Phyllosticta</taxon>
    </lineage>
</organism>
<dbReference type="EMBL" id="JBBWUH010000001">
    <property type="protein sequence ID" value="KAK8176857.1"/>
    <property type="molecule type" value="Genomic_DNA"/>
</dbReference>
<keyword evidence="2" id="KW-1185">Reference proteome</keyword>
<sequence length="528" mass="60220">MARPVHSSLIYNPSSIFISRNCSRRRIFKRRSFSTAAQAADDDTTPPPPPGLSTSLLELNRSIIRKSIGAEQLAPVKNAILKPFSNPFAGDPLNYDSLWYDPPSFDALVDSHLRVLESYENGTSFLRVSAKRYLYFMKAVLSERALPRDWKCHAMDRVATYLSRQHRAQLVRPRRRRSPVELLGRNERLLILLNAICAEAGRAGNLPLPQSLVELGLEMAVECRIFPACMAHLQRLCESHHEMSCRVFKKVLARLDEPPRSFSKILAPRPFRTWDSNLSAMVMVGVPPENYDSAKLSTLVDRNDPTCFKPWLKLLATVSAQSPEHRLRLIRQLRGEWNNWRNTLRPSYKNRQTSGIRSDRRIAELEMCFLESFVRAGAYRDAWSVLFSTKIAFTALPPDVRRALIENPEFTLPRSWTPENEKQLLSVYTEYLRAIEGALGVQWVRDEATGESYHRISTGNLRAGKSRASRGRARGRISHRPRNENAVLCLCKWAASFLSVCFVLTQQDVSTLPHCMNSADTHLLFNCR</sequence>